<name>A0AAN9FNH1_CLITE</name>
<reference evidence="1 2" key="1">
    <citation type="submission" date="2024-01" db="EMBL/GenBank/DDBJ databases">
        <title>The genomes of 5 underutilized Papilionoideae crops provide insights into root nodulation and disease resistance.</title>
        <authorList>
            <person name="Yuan L."/>
        </authorList>
    </citation>
    <scope>NUCLEOTIDE SEQUENCE [LARGE SCALE GENOMIC DNA]</scope>
    <source>
        <strain evidence="1">LY-2023</strain>
        <tissue evidence="1">Leaf</tissue>
    </source>
</reference>
<keyword evidence="2" id="KW-1185">Reference proteome</keyword>
<dbReference type="EMBL" id="JAYKXN010000006">
    <property type="protein sequence ID" value="KAK7278101.1"/>
    <property type="molecule type" value="Genomic_DNA"/>
</dbReference>
<dbReference type="AlphaFoldDB" id="A0AAN9FNH1"/>
<accession>A0AAN9FNH1</accession>
<proteinExistence type="predicted"/>
<organism evidence="1 2">
    <name type="scientific">Clitoria ternatea</name>
    <name type="common">Butterfly pea</name>
    <dbReference type="NCBI Taxonomy" id="43366"/>
    <lineage>
        <taxon>Eukaryota</taxon>
        <taxon>Viridiplantae</taxon>
        <taxon>Streptophyta</taxon>
        <taxon>Embryophyta</taxon>
        <taxon>Tracheophyta</taxon>
        <taxon>Spermatophyta</taxon>
        <taxon>Magnoliopsida</taxon>
        <taxon>eudicotyledons</taxon>
        <taxon>Gunneridae</taxon>
        <taxon>Pentapetalae</taxon>
        <taxon>rosids</taxon>
        <taxon>fabids</taxon>
        <taxon>Fabales</taxon>
        <taxon>Fabaceae</taxon>
        <taxon>Papilionoideae</taxon>
        <taxon>50 kb inversion clade</taxon>
        <taxon>NPAAA clade</taxon>
        <taxon>indigoferoid/millettioid clade</taxon>
        <taxon>Phaseoleae</taxon>
        <taxon>Clitoria</taxon>
    </lineage>
</organism>
<dbReference type="Proteomes" id="UP001359559">
    <property type="component" value="Unassembled WGS sequence"/>
</dbReference>
<evidence type="ECO:0000313" key="2">
    <source>
        <dbReference type="Proteomes" id="UP001359559"/>
    </source>
</evidence>
<evidence type="ECO:0000313" key="1">
    <source>
        <dbReference type="EMBL" id="KAK7278101.1"/>
    </source>
</evidence>
<comment type="caution">
    <text evidence="1">The sequence shown here is derived from an EMBL/GenBank/DDBJ whole genome shotgun (WGS) entry which is preliminary data.</text>
</comment>
<gene>
    <name evidence="1" type="ORF">RJT34_23126</name>
</gene>
<protein>
    <submittedName>
        <fullName evidence="1">Uncharacterized protein</fullName>
    </submittedName>
</protein>
<sequence length="72" mass="8272">MKETLAARQTVDPSGEILVLNKFYPNLSANEYTLEEFIHSGTLCGRECSAERLNLREKKIAYTHKVLAQFFH</sequence>